<dbReference type="EMBL" id="BAAFST010000001">
    <property type="protein sequence ID" value="GAB1285210.1"/>
    <property type="molecule type" value="Genomic_DNA"/>
</dbReference>
<reference evidence="7 8" key="1">
    <citation type="submission" date="2024-08" db="EMBL/GenBank/DDBJ databases">
        <title>The draft genome of Apodemus speciosus.</title>
        <authorList>
            <person name="Nabeshima K."/>
            <person name="Suzuki S."/>
            <person name="Onuma M."/>
        </authorList>
    </citation>
    <scope>NUCLEOTIDE SEQUENCE [LARGE SCALE GENOMIC DNA]</scope>
    <source>
        <strain evidence="7">IB14-021</strain>
    </source>
</reference>
<evidence type="ECO:0000256" key="6">
    <source>
        <dbReference type="ARBA" id="ARBA00022989"/>
    </source>
</evidence>
<evidence type="ECO:0000256" key="5">
    <source>
        <dbReference type="ARBA" id="ARBA00022692"/>
    </source>
</evidence>
<evidence type="ECO:0000313" key="8">
    <source>
        <dbReference type="Proteomes" id="UP001623349"/>
    </source>
</evidence>
<dbReference type="SUPFAM" id="SSF53756">
    <property type="entry name" value="UDP-Glycosyltransferase/glycogen phosphorylase"/>
    <property type="match status" value="4"/>
</dbReference>
<evidence type="ECO:0000256" key="1">
    <source>
        <dbReference type="ARBA" id="ARBA00004167"/>
    </source>
</evidence>
<proteinExistence type="inferred from homology"/>
<accession>A0ABQ0EEC2</accession>
<comment type="caution">
    <text evidence="7">The sequence shown here is derived from an EMBL/GenBank/DDBJ whole genome shotgun (WGS) entry which is preliminary data.</text>
</comment>
<comment type="similarity">
    <text evidence="2">Belongs to the UDP-glycosyltransferase family.</text>
</comment>
<keyword evidence="5" id="KW-0812">Transmembrane</keyword>
<organism evidence="7 8">
    <name type="scientific">Apodemus speciosus</name>
    <name type="common">Large Japanese field mouse</name>
    <dbReference type="NCBI Taxonomy" id="105296"/>
    <lineage>
        <taxon>Eukaryota</taxon>
        <taxon>Metazoa</taxon>
        <taxon>Chordata</taxon>
        <taxon>Craniata</taxon>
        <taxon>Vertebrata</taxon>
        <taxon>Euteleostomi</taxon>
        <taxon>Mammalia</taxon>
        <taxon>Eutheria</taxon>
        <taxon>Euarchontoglires</taxon>
        <taxon>Glires</taxon>
        <taxon>Rodentia</taxon>
        <taxon>Myomorpha</taxon>
        <taxon>Muroidea</taxon>
        <taxon>Muridae</taxon>
        <taxon>Murinae</taxon>
        <taxon>Apodemus</taxon>
    </lineage>
</organism>
<protein>
    <submittedName>
        <fullName evidence="7">UDP-glucuronosyltransferase 1-6</fullName>
    </submittedName>
</protein>
<gene>
    <name evidence="7" type="ORF">APTSU1_000044000</name>
</gene>
<dbReference type="Pfam" id="PF00201">
    <property type="entry name" value="UDPGT"/>
    <property type="match status" value="3"/>
</dbReference>
<dbReference type="Gene3D" id="3.40.50.2000">
    <property type="entry name" value="Glycogen Phosphorylase B"/>
    <property type="match status" value="2"/>
</dbReference>
<evidence type="ECO:0000256" key="4">
    <source>
        <dbReference type="ARBA" id="ARBA00022679"/>
    </source>
</evidence>
<evidence type="ECO:0000256" key="3">
    <source>
        <dbReference type="ARBA" id="ARBA00022676"/>
    </source>
</evidence>
<dbReference type="InterPro" id="IPR002213">
    <property type="entry name" value="UDP_glucos_trans"/>
</dbReference>
<dbReference type="PANTHER" id="PTHR48043">
    <property type="entry name" value="EG:EG0003.4 PROTEIN-RELATED"/>
    <property type="match status" value="1"/>
</dbReference>
<name>A0ABQ0EEC2_APOSI</name>
<keyword evidence="6" id="KW-1133">Transmembrane helix</keyword>
<sequence>MAVIPEKLVEYLKQTSFDAVFLDPFDVCGLTVAKYFSLPSVVFSGGIFCHYLDDGAQCPSPPSYVPRILSKFTDTMTFKERVWNHLSYMKERAFCPYFFKTAPLSKMACLLPAAQRLPAGFLFLVLWGSVLGGKMLVVPQDGSHWLSMKEIVEELSDRGHDIVVLVPEVNLLLGESKYYRRKSFPVPYDLEELQTRFRSFGNNHFVPTAPLMGALREYRNNMIVIDLCFFSCQSLLKDSATLSFLRDSQFDVLFTDPAMPCGVILAEYLNLPSVYLFRGFPSSLEHMLGQSPSPVSYVPRFYTKFSDHMTFPQRLANFIANILESFLYYCLYSKYEIIASELLKRDVSLPALHQNSLWLLRYDFVFEYPRPVMPNMVFIGGINCKKKGELSQREVSLVEVLSHASVWLFRGDFVFDYPRPIMPNMVFIGGINCANRKPLSQIGGLLGLLLLPCALPWAQGGKVLVVPMEGSHWLSMRIIVRELHARGHETVVLAPDVSVYIKEEDFFTLKTYAVPYTKEEYAHQLLNLFQIFFKTDYSLMMILSNMELMKNVSTFYLSCCTSLLYNKGLIQHLNSSSFDVLLTDPAYPCGALLAKYLHVPAVFFLRFIPYEADFEAAQCPSPSSYIPRLLTRNPDHMSFLERVKNILYPLPFKLIFHFSFTPYESLASELFQREVSYLEILRHASIWLFRFDFVFDYPRPIMPNMVFVGGINCVSRKLLSQVCIGPSSKECSTSDGFYVLL</sequence>
<evidence type="ECO:0000313" key="7">
    <source>
        <dbReference type="EMBL" id="GAB1285210.1"/>
    </source>
</evidence>
<evidence type="ECO:0000256" key="2">
    <source>
        <dbReference type="ARBA" id="ARBA00009995"/>
    </source>
</evidence>
<dbReference type="PANTHER" id="PTHR48043:SF161">
    <property type="entry name" value="UDP GLUCURONOSYLTRANSFERASE FAMILY 1 MEMBER A1"/>
    <property type="match status" value="1"/>
</dbReference>
<dbReference type="InterPro" id="IPR050271">
    <property type="entry name" value="UDP-glycosyltransferase"/>
</dbReference>
<keyword evidence="3" id="KW-0328">Glycosyltransferase</keyword>
<keyword evidence="4" id="KW-0808">Transferase</keyword>
<comment type="subcellular location">
    <subcellularLocation>
        <location evidence="1">Membrane</location>
        <topology evidence="1">Single-pass membrane protein</topology>
    </subcellularLocation>
</comment>
<dbReference type="Proteomes" id="UP001623349">
    <property type="component" value="Unassembled WGS sequence"/>
</dbReference>
<keyword evidence="8" id="KW-1185">Reference proteome</keyword>
<keyword evidence="6" id="KW-0472">Membrane</keyword>